<dbReference type="Proteomes" id="UP000622552">
    <property type="component" value="Unassembled WGS sequence"/>
</dbReference>
<dbReference type="RefSeq" id="WP_197005069.1">
    <property type="nucleotide sequence ID" value="NZ_BONS01000017.1"/>
</dbReference>
<evidence type="ECO:0000256" key="1">
    <source>
        <dbReference type="ARBA" id="ARBA00022801"/>
    </source>
</evidence>
<keyword evidence="5" id="KW-1185">Reference proteome</keyword>
<proteinExistence type="predicted"/>
<dbReference type="SUPFAM" id="SSF51445">
    <property type="entry name" value="(Trans)glycosidases"/>
    <property type="match status" value="1"/>
</dbReference>
<dbReference type="InterPro" id="IPR017853">
    <property type="entry name" value="GH"/>
</dbReference>
<dbReference type="InterPro" id="IPR050985">
    <property type="entry name" value="Alpha-glycosidase_related"/>
</dbReference>
<dbReference type="GO" id="GO:0004557">
    <property type="term" value="F:alpha-galactosidase activity"/>
    <property type="evidence" value="ECO:0007669"/>
    <property type="project" value="UniProtKB-EC"/>
</dbReference>
<accession>A0A8J7GKF6</accession>
<evidence type="ECO:0000313" key="5">
    <source>
        <dbReference type="Proteomes" id="UP000622552"/>
    </source>
</evidence>
<evidence type="ECO:0000313" key="4">
    <source>
        <dbReference type="EMBL" id="MBG6138293.1"/>
    </source>
</evidence>
<dbReference type="InterPro" id="IPR013785">
    <property type="entry name" value="Aldolase_TIM"/>
</dbReference>
<protein>
    <submittedName>
        <fullName evidence="4">Alpha-galactosidase</fullName>
        <ecNumber evidence="4">3.2.1.22</ecNumber>
    </submittedName>
</protein>
<comment type="caution">
    <text evidence="4">The sequence shown here is derived from an EMBL/GenBank/DDBJ whole genome shotgun (WGS) entry which is preliminary data.</text>
</comment>
<dbReference type="EMBL" id="JADOUF010000001">
    <property type="protein sequence ID" value="MBG6138293.1"/>
    <property type="molecule type" value="Genomic_DNA"/>
</dbReference>
<dbReference type="Pfam" id="PF02065">
    <property type="entry name" value="Melibiase"/>
    <property type="match status" value="1"/>
</dbReference>
<name>A0A8J7GKF6_9ACTN</name>
<dbReference type="InterPro" id="IPR002252">
    <property type="entry name" value="Glyco_hydro_36"/>
</dbReference>
<dbReference type="PANTHER" id="PTHR43053:SF3">
    <property type="entry name" value="ALPHA-GALACTOSIDASE C-RELATED"/>
    <property type="match status" value="1"/>
</dbReference>
<gene>
    <name evidence="4" type="ORF">IW245_004487</name>
</gene>
<keyword evidence="1 4" id="KW-0378">Hydrolase</keyword>
<evidence type="ECO:0000256" key="3">
    <source>
        <dbReference type="SAM" id="MobiDB-lite"/>
    </source>
</evidence>
<dbReference type="GO" id="GO:0016052">
    <property type="term" value="P:carbohydrate catabolic process"/>
    <property type="evidence" value="ECO:0007669"/>
    <property type="project" value="InterPro"/>
</dbReference>
<evidence type="ECO:0000256" key="2">
    <source>
        <dbReference type="ARBA" id="ARBA00023295"/>
    </source>
</evidence>
<keyword evidence="2 4" id="KW-0326">Glycosidase</keyword>
<dbReference type="CDD" id="cd14791">
    <property type="entry name" value="GH36"/>
    <property type="match status" value="1"/>
</dbReference>
<dbReference type="PANTHER" id="PTHR43053">
    <property type="entry name" value="GLYCOSIDASE FAMILY 31"/>
    <property type="match status" value="1"/>
</dbReference>
<dbReference type="AlphaFoldDB" id="A0A8J7GKF6"/>
<sequence length="432" mass="46313">MRPVDEIPVDPARARIYEHGWQSWSPTAWHPATGTSPRPVRPPTQVMSYRPGKPGPEVGFHGEGLLAVDPGDGGPVRVYSGGEDVPSIRAALVDGHVVVSADGPVTMTSNGSATVDPLAAWADDFARAAGMGPIRPAPTAWCSWYHYYTDVTEADILENLDAIHRAALPVDVIQIDDGWQSGIGDWLTLSGRFDSLTELTARIAGTGRRSGIWVAPFLVGARSELAAEHPDWLIGDAGHNWDQDLRGLDLTNPAVTDHLRAVFTGLHEAGFDYFKIDFLYAGALPGPRQSGQTPLEAYATGMRAIREAIGDSYLLGCGAPILPSVGLVDGMRVSADVDPAYAPHDGDLSQPSQAGAALSTVGRAFQHGRFWVNDPDCLIVRPAVERREEWAEVVAGYGGLRSCSDRIADLDAWGLETTRHLLATVPPPLPFA</sequence>
<dbReference type="EC" id="3.2.1.22" evidence="4"/>
<organism evidence="4 5">
    <name type="scientific">Longispora fulva</name>
    <dbReference type="NCBI Taxonomy" id="619741"/>
    <lineage>
        <taxon>Bacteria</taxon>
        <taxon>Bacillati</taxon>
        <taxon>Actinomycetota</taxon>
        <taxon>Actinomycetes</taxon>
        <taxon>Micromonosporales</taxon>
        <taxon>Micromonosporaceae</taxon>
        <taxon>Longispora</taxon>
    </lineage>
</organism>
<reference evidence="4" key="1">
    <citation type="submission" date="2020-11" db="EMBL/GenBank/DDBJ databases">
        <title>Sequencing the genomes of 1000 actinobacteria strains.</title>
        <authorList>
            <person name="Klenk H.-P."/>
        </authorList>
    </citation>
    <scope>NUCLEOTIDE SEQUENCE</scope>
    <source>
        <strain evidence="4">DSM 45356</strain>
    </source>
</reference>
<feature type="region of interest" description="Disordered" evidence="3">
    <location>
        <begin position="26"/>
        <end position="61"/>
    </location>
</feature>
<dbReference type="Gene3D" id="3.20.20.70">
    <property type="entry name" value="Aldolase class I"/>
    <property type="match status" value="1"/>
</dbReference>